<dbReference type="KEGG" id="cprv:CYPRO_2839"/>
<dbReference type="OrthoDB" id="5348860at2"/>
<evidence type="ECO:0000256" key="1">
    <source>
        <dbReference type="SAM" id="SignalP"/>
    </source>
</evidence>
<dbReference type="Pfam" id="PF04170">
    <property type="entry name" value="NlpE"/>
    <property type="match status" value="1"/>
</dbReference>
<feature type="chain" id="PRO_5017005700" evidence="1">
    <location>
        <begin position="24"/>
        <end position="157"/>
    </location>
</feature>
<dbReference type="Proteomes" id="UP000254808">
    <property type="component" value="Chromosome"/>
</dbReference>
<evidence type="ECO:0000313" key="3">
    <source>
        <dbReference type="Proteomes" id="UP000254808"/>
    </source>
</evidence>
<dbReference type="PROSITE" id="PS51257">
    <property type="entry name" value="PROKAR_LIPOPROTEIN"/>
    <property type="match status" value="1"/>
</dbReference>
<dbReference type="Gene3D" id="2.40.128.640">
    <property type="match status" value="1"/>
</dbReference>
<keyword evidence="3" id="KW-1185">Reference proteome</keyword>
<gene>
    <name evidence="2" type="ORF">CYPRO_2839</name>
</gene>
<accession>A0A345UNM5</accession>
<dbReference type="EMBL" id="CP027806">
    <property type="protein sequence ID" value="AXJ02077.1"/>
    <property type="molecule type" value="Genomic_DNA"/>
</dbReference>
<keyword evidence="1" id="KW-0732">Signal</keyword>
<evidence type="ECO:0000313" key="2">
    <source>
        <dbReference type="EMBL" id="AXJ02077.1"/>
    </source>
</evidence>
<name>A0A345UNM5_9BACT</name>
<proteinExistence type="predicted"/>
<sequence length="157" mass="17274">MNRFIISFISVFVLVIASGCGSADTPETDSELLTQQQTNPSPSSYARVSLDWFGTYHGVTPCADCEGIDTTLELTRDESFVLTIQYLGKDDEPQTTEGDFFWNEAGNTVTLAGVENRPAQFFVAENAVIQLDMDGQRVTGDLADLYILRKQSESEGN</sequence>
<dbReference type="AlphaFoldDB" id="A0A345UNM5"/>
<reference evidence="2 3" key="1">
    <citation type="submission" date="2018-03" db="EMBL/GenBank/DDBJ databases">
        <title>Phenotypic and genomic properties of Cyclonatronum proteinivorum gen. nov., sp. nov., a haloalkaliphilic bacteroidete from soda lakes possessing Na+-translocating rhodopsin.</title>
        <authorList>
            <person name="Toshchakov S.V."/>
            <person name="Korzhenkov A."/>
            <person name="Samarov N.I."/>
            <person name="Kublanov I.V."/>
            <person name="Muntyan M.S."/>
            <person name="Sorokin D.Y."/>
        </authorList>
    </citation>
    <scope>NUCLEOTIDE SEQUENCE [LARGE SCALE GENOMIC DNA]</scope>
    <source>
        <strain evidence="2 3">Omega</strain>
    </source>
</reference>
<protein>
    <submittedName>
        <fullName evidence="2">NlpE N-terminal domain-containing protein</fullName>
    </submittedName>
</protein>
<dbReference type="InterPro" id="IPR007298">
    <property type="entry name" value="Cu-R_lipoprotein_NlpE"/>
</dbReference>
<organism evidence="2 3">
    <name type="scientific">Cyclonatronum proteinivorum</name>
    <dbReference type="NCBI Taxonomy" id="1457365"/>
    <lineage>
        <taxon>Bacteria</taxon>
        <taxon>Pseudomonadati</taxon>
        <taxon>Balneolota</taxon>
        <taxon>Balneolia</taxon>
        <taxon>Balneolales</taxon>
        <taxon>Cyclonatronaceae</taxon>
        <taxon>Cyclonatronum</taxon>
    </lineage>
</organism>
<feature type="signal peptide" evidence="1">
    <location>
        <begin position="1"/>
        <end position="23"/>
    </location>
</feature>
<dbReference type="RefSeq" id="WP_114985210.1">
    <property type="nucleotide sequence ID" value="NZ_CP027806.1"/>
</dbReference>